<dbReference type="PIRSF" id="PIRSF039085">
    <property type="entry name" value="ABC_ATPase_HisP"/>
    <property type="match status" value="1"/>
</dbReference>
<evidence type="ECO:0000313" key="11">
    <source>
        <dbReference type="EMBL" id="MWV57172.1"/>
    </source>
</evidence>
<name>A0A6I4RV00_9STRE</name>
<dbReference type="EMBL" id="WUBJ01000014">
    <property type="protein sequence ID" value="MWV57172.1"/>
    <property type="molecule type" value="Genomic_DNA"/>
</dbReference>
<dbReference type="InterPro" id="IPR027417">
    <property type="entry name" value="P-loop_NTPase"/>
</dbReference>
<evidence type="ECO:0000313" key="13">
    <source>
        <dbReference type="Proteomes" id="UP000435423"/>
    </source>
</evidence>
<dbReference type="PROSITE" id="PS50893">
    <property type="entry name" value="ABC_TRANSPORTER_2"/>
    <property type="match status" value="1"/>
</dbReference>
<dbReference type="Proteomes" id="UP000435060">
    <property type="component" value="Unassembled WGS sequence"/>
</dbReference>
<evidence type="ECO:0000256" key="1">
    <source>
        <dbReference type="ARBA" id="ARBA00004202"/>
    </source>
</evidence>
<dbReference type="GO" id="GO:0015424">
    <property type="term" value="F:ABC-type amino acid transporter activity"/>
    <property type="evidence" value="ECO:0007669"/>
    <property type="project" value="InterPro"/>
</dbReference>
<comment type="caution">
    <text evidence="11">The sequence shown here is derived from an EMBL/GenBank/DDBJ whole genome shotgun (WGS) entry which is preliminary data.</text>
</comment>
<dbReference type="PANTHER" id="PTHR43166">
    <property type="entry name" value="AMINO ACID IMPORT ATP-BINDING PROTEIN"/>
    <property type="match status" value="1"/>
</dbReference>
<dbReference type="FunFam" id="3.40.50.300:FF:000020">
    <property type="entry name" value="Amino acid ABC transporter ATP-binding component"/>
    <property type="match status" value="1"/>
</dbReference>
<keyword evidence="6 11" id="KW-0067">ATP-binding</keyword>
<comment type="similarity">
    <text evidence="2">Belongs to the ABC transporter superfamily.</text>
</comment>
<organism evidence="11 13">
    <name type="scientific">Streptococcus zhangguiae</name>
    <dbReference type="NCBI Taxonomy" id="2664091"/>
    <lineage>
        <taxon>Bacteria</taxon>
        <taxon>Bacillati</taxon>
        <taxon>Bacillota</taxon>
        <taxon>Bacilli</taxon>
        <taxon>Lactobacillales</taxon>
        <taxon>Streptococcaceae</taxon>
        <taxon>Streptococcus</taxon>
    </lineage>
</organism>
<evidence type="ECO:0000259" key="9">
    <source>
        <dbReference type="PROSITE" id="PS50893"/>
    </source>
</evidence>
<feature type="domain" description="ABC transporter" evidence="9">
    <location>
        <begin position="6"/>
        <end position="241"/>
    </location>
</feature>
<dbReference type="InterPro" id="IPR030679">
    <property type="entry name" value="ABC_ATPase_HisP-typ"/>
</dbReference>
<reference evidence="11 13" key="1">
    <citation type="submission" date="2019-10" db="EMBL/GenBank/DDBJ databases">
        <title>Streptococcis sp, isolated from the respiratory tract of Marmot.</title>
        <authorList>
            <person name="Zhang G."/>
        </authorList>
    </citation>
    <scope>NUCLEOTIDE SEQUENCE [LARGE SCALE GENOMIC DNA]</scope>
    <source>
        <strain evidence="13">zg-70</strain>
        <strain evidence="11">Zg-70</strain>
    </source>
</reference>
<dbReference type="Proteomes" id="UP000435423">
    <property type="component" value="Unassembled WGS sequence"/>
</dbReference>
<dbReference type="InterPro" id="IPR003439">
    <property type="entry name" value="ABC_transporter-like_ATP-bd"/>
</dbReference>
<evidence type="ECO:0000256" key="6">
    <source>
        <dbReference type="ARBA" id="ARBA00022840"/>
    </source>
</evidence>
<keyword evidence="5" id="KW-0547">Nucleotide-binding</keyword>
<keyword evidence="12" id="KW-1185">Reference proteome</keyword>
<accession>A0A6I4RV00</accession>
<keyword evidence="4" id="KW-1003">Cell membrane</keyword>
<dbReference type="AlphaFoldDB" id="A0A6I4RV00"/>
<dbReference type="InterPro" id="IPR003593">
    <property type="entry name" value="AAA+_ATPase"/>
</dbReference>
<dbReference type="EMBL" id="WLCG01000015">
    <property type="protein sequence ID" value="MTB65178.1"/>
    <property type="molecule type" value="Genomic_DNA"/>
</dbReference>
<dbReference type="PANTHER" id="PTHR43166:SF9">
    <property type="entry name" value="GLUTAMATE_ASPARTATE IMPORT ATP-BINDING PROTEIN GLTL"/>
    <property type="match status" value="1"/>
</dbReference>
<evidence type="ECO:0000256" key="4">
    <source>
        <dbReference type="ARBA" id="ARBA00022475"/>
    </source>
</evidence>
<dbReference type="SMART" id="SM00382">
    <property type="entry name" value="AAA"/>
    <property type="match status" value="1"/>
</dbReference>
<keyword evidence="3" id="KW-0813">Transport</keyword>
<dbReference type="GO" id="GO:0005524">
    <property type="term" value="F:ATP binding"/>
    <property type="evidence" value="ECO:0007669"/>
    <property type="project" value="UniProtKB-KW"/>
</dbReference>
<evidence type="ECO:0000256" key="3">
    <source>
        <dbReference type="ARBA" id="ARBA00022448"/>
    </source>
</evidence>
<dbReference type="RefSeq" id="WP_154609070.1">
    <property type="nucleotide sequence ID" value="NZ_CP072115.1"/>
</dbReference>
<evidence type="ECO:0000313" key="12">
    <source>
        <dbReference type="Proteomes" id="UP000435060"/>
    </source>
</evidence>
<keyword evidence="7" id="KW-0029">Amino-acid transport</keyword>
<evidence type="ECO:0000256" key="5">
    <source>
        <dbReference type="ARBA" id="ARBA00022741"/>
    </source>
</evidence>
<evidence type="ECO:0000256" key="8">
    <source>
        <dbReference type="ARBA" id="ARBA00023136"/>
    </source>
</evidence>
<reference evidence="10 12" key="2">
    <citation type="submission" date="2019-11" db="EMBL/GenBank/DDBJ databases">
        <title>Streptococcis sp. isolated from the respiratory tract of Marmot.</title>
        <authorList>
            <person name="Zhang G."/>
        </authorList>
    </citation>
    <scope>NUCLEOTIDE SEQUENCE [LARGE SCALE GENOMIC DNA]</scope>
    <source>
        <strain evidence="10">Zg-86</strain>
        <strain evidence="12">zg-86</strain>
    </source>
</reference>
<proteinExistence type="inferred from homology"/>
<dbReference type="Pfam" id="PF00005">
    <property type="entry name" value="ABC_tran"/>
    <property type="match status" value="1"/>
</dbReference>
<dbReference type="InterPro" id="IPR017871">
    <property type="entry name" value="ABC_transporter-like_CS"/>
</dbReference>
<sequence>MTNTILEINHLKKAFGQNLVLRDISMTVKKGEVISIIGSSGSGKSTFLRSINLLETPSEGEILYHGQNVLEKGYDLTSYREKLGMVFQSFNLFNNLNVLENAIVAQTTVLKRSRAEAETIAKENLNKVGMTEQYWTAKPSQLSGGQKQRVAIARALSVNPEVILFDEPTSALDPEMVGEVLKTMQDLAKSGLTMIIVTHEMEFARDVSDRVIFMDKGVIAEEGSPQQIFENPQETRTKEFLQRFLGHAL</sequence>
<evidence type="ECO:0000256" key="2">
    <source>
        <dbReference type="ARBA" id="ARBA00005417"/>
    </source>
</evidence>
<gene>
    <name evidence="10" type="ORF">GGG87_09240</name>
    <name evidence="11" type="ORF">GGH11_09315</name>
</gene>
<evidence type="ECO:0000313" key="10">
    <source>
        <dbReference type="EMBL" id="MTB65178.1"/>
    </source>
</evidence>
<dbReference type="SUPFAM" id="SSF52540">
    <property type="entry name" value="P-loop containing nucleoside triphosphate hydrolases"/>
    <property type="match status" value="1"/>
</dbReference>
<protein>
    <submittedName>
        <fullName evidence="11">ATP-binding cassette domain-containing protein</fullName>
    </submittedName>
</protein>
<keyword evidence="8" id="KW-0472">Membrane</keyword>
<dbReference type="InterPro" id="IPR050086">
    <property type="entry name" value="MetN_ABC_transporter-like"/>
</dbReference>
<comment type="subcellular location">
    <subcellularLocation>
        <location evidence="1">Cell membrane</location>
        <topology evidence="1">Peripheral membrane protein</topology>
    </subcellularLocation>
</comment>
<dbReference type="GO" id="GO:0016887">
    <property type="term" value="F:ATP hydrolysis activity"/>
    <property type="evidence" value="ECO:0007669"/>
    <property type="project" value="InterPro"/>
</dbReference>
<dbReference type="Gene3D" id="3.40.50.300">
    <property type="entry name" value="P-loop containing nucleotide triphosphate hydrolases"/>
    <property type="match status" value="1"/>
</dbReference>
<dbReference type="GO" id="GO:0005886">
    <property type="term" value="C:plasma membrane"/>
    <property type="evidence" value="ECO:0007669"/>
    <property type="project" value="UniProtKB-SubCell"/>
</dbReference>
<dbReference type="PROSITE" id="PS00211">
    <property type="entry name" value="ABC_TRANSPORTER_1"/>
    <property type="match status" value="1"/>
</dbReference>
<evidence type="ECO:0000256" key="7">
    <source>
        <dbReference type="ARBA" id="ARBA00022970"/>
    </source>
</evidence>